<feature type="region of interest" description="Disordered" evidence="1">
    <location>
        <begin position="28"/>
        <end position="69"/>
    </location>
</feature>
<evidence type="ECO:0000256" key="1">
    <source>
        <dbReference type="SAM" id="MobiDB-lite"/>
    </source>
</evidence>
<comment type="caution">
    <text evidence="2">The sequence shown here is derived from an EMBL/GenBank/DDBJ whole genome shotgun (WGS) entry which is preliminary data.</text>
</comment>
<keyword evidence="3" id="KW-1185">Reference proteome</keyword>
<proteinExistence type="predicted"/>
<accession>A0AAV9QUH7</accession>
<evidence type="ECO:0000313" key="3">
    <source>
        <dbReference type="Proteomes" id="UP001311232"/>
    </source>
</evidence>
<organism evidence="2 3">
    <name type="scientific">Crenichthys baileyi</name>
    <name type="common">White River springfish</name>
    <dbReference type="NCBI Taxonomy" id="28760"/>
    <lineage>
        <taxon>Eukaryota</taxon>
        <taxon>Metazoa</taxon>
        <taxon>Chordata</taxon>
        <taxon>Craniata</taxon>
        <taxon>Vertebrata</taxon>
        <taxon>Euteleostomi</taxon>
        <taxon>Actinopterygii</taxon>
        <taxon>Neopterygii</taxon>
        <taxon>Teleostei</taxon>
        <taxon>Neoteleostei</taxon>
        <taxon>Acanthomorphata</taxon>
        <taxon>Ovalentaria</taxon>
        <taxon>Atherinomorphae</taxon>
        <taxon>Cyprinodontiformes</taxon>
        <taxon>Goodeidae</taxon>
        <taxon>Crenichthys</taxon>
    </lineage>
</organism>
<feature type="non-terminal residue" evidence="2">
    <location>
        <position position="69"/>
    </location>
</feature>
<evidence type="ECO:0000313" key="2">
    <source>
        <dbReference type="EMBL" id="KAK5600883.1"/>
    </source>
</evidence>
<dbReference type="AlphaFoldDB" id="A0AAV9QUH7"/>
<gene>
    <name evidence="2" type="ORF">CRENBAI_007951</name>
</gene>
<name>A0AAV9QUH7_9TELE</name>
<dbReference type="Proteomes" id="UP001311232">
    <property type="component" value="Unassembled WGS sequence"/>
</dbReference>
<sequence length="69" mass="7702">MLAAVIIYGSWKKQDSRDLKLVVDWRPGEVRKPGRDGKEDGGGGAEEGRAQLTGEEIHGRRSLKAERQR</sequence>
<protein>
    <submittedName>
        <fullName evidence="2">Uncharacterized protein</fullName>
    </submittedName>
</protein>
<dbReference type="EMBL" id="JAHHUM010002759">
    <property type="protein sequence ID" value="KAK5600883.1"/>
    <property type="molecule type" value="Genomic_DNA"/>
</dbReference>
<reference evidence="2 3" key="1">
    <citation type="submission" date="2021-06" db="EMBL/GenBank/DDBJ databases">
        <authorList>
            <person name="Palmer J.M."/>
        </authorList>
    </citation>
    <scope>NUCLEOTIDE SEQUENCE [LARGE SCALE GENOMIC DNA]</scope>
    <source>
        <strain evidence="2 3">MEX-2019</strain>
        <tissue evidence="2">Muscle</tissue>
    </source>
</reference>